<keyword evidence="1" id="KW-0812">Transmembrane</keyword>
<accession>A0A016V0N1</accession>
<reference evidence="3" key="1">
    <citation type="journal article" date="2015" name="Nat. Genet.">
        <title>The genome and transcriptome of the zoonotic hookworm Ancylostoma ceylanicum identify infection-specific gene families.</title>
        <authorList>
            <person name="Schwarz E.M."/>
            <person name="Hu Y."/>
            <person name="Antoshechkin I."/>
            <person name="Miller M.M."/>
            <person name="Sternberg P.W."/>
            <person name="Aroian R.V."/>
        </authorList>
    </citation>
    <scope>NUCLEOTIDE SEQUENCE</scope>
    <source>
        <strain evidence="3">HY135</strain>
    </source>
</reference>
<feature type="transmembrane region" description="Helical" evidence="1">
    <location>
        <begin position="25"/>
        <end position="48"/>
    </location>
</feature>
<dbReference type="AlphaFoldDB" id="A0A016V0N1"/>
<organism evidence="2 3">
    <name type="scientific">Ancylostoma ceylanicum</name>
    <dbReference type="NCBI Taxonomy" id="53326"/>
    <lineage>
        <taxon>Eukaryota</taxon>
        <taxon>Metazoa</taxon>
        <taxon>Ecdysozoa</taxon>
        <taxon>Nematoda</taxon>
        <taxon>Chromadorea</taxon>
        <taxon>Rhabditida</taxon>
        <taxon>Rhabditina</taxon>
        <taxon>Rhabditomorpha</taxon>
        <taxon>Strongyloidea</taxon>
        <taxon>Ancylostomatidae</taxon>
        <taxon>Ancylostomatinae</taxon>
        <taxon>Ancylostoma</taxon>
    </lineage>
</organism>
<proteinExistence type="predicted"/>
<feature type="transmembrane region" description="Helical" evidence="1">
    <location>
        <begin position="155"/>
        <end position="175"/>
    </location>
</feature>
<dbReference type="Proteomes" id="UP000024635">
    <property type="component" value="Unassembled WGS sequence"/>
</dbReference>
<evidence type="ECO:0000313" key="2">
    <source>
        <dbReference type="EMBL" id="EYC21234.1"/>
    </source>
</evidence>
<evidence type="ECO:0000313" key="3">
    <source>
        <dbReference type="Proteomes" id="UP000024635"/>
    </source>
</evidence>
<dbReference type="EMBL" id="JARK01001356">
    <property type="protein sequence ID" value="EYC21234.1"/>
    <property type="molecule type" value="Genomic_DNA"/>
</dbReference>
<dbReference type="OrthoDB" id="5821374at2759"/>
<feature type="transmembrane region" description="Helical" evidence="1">
    <location>
        <begin position="69"/>
        <end position="89"/>
    </location>
</feature>
<protein>
    <recommendedName>
        <fullName evidence="4">7TM GPCR serpentine receptor class x (Srx) domain-containing protein</fullName>
    </recommendedName>
</protein>
<evidence type="ECO:0000256" key="1">
    <source>
        <dbReference type="SAM" id="Phobius"/>
    </source>
</evidence>
<sequence>MVRLIAQLIANITSLLYLDFEEYSILWKGIGSFSVASYFTIVVLNIVMTFHRFLCTALPFTACSYLSKLLLQVILVGIFLFFLSSLSVLNTELAGVLWVDSYMTWGVKDNASADVYELLNHISNYGVGLINLVAYSCLFALLYRRRLLSFSRNREIKMTLQVLCMVVCEVLFLLYWEFLDTRAIDSWSIVIAETINLLFFDITILPYLIFNRFVFFINGLN</sequence>
<evidence type="ECO:0008006" key="4">
    <source>
        <dbReference type="Google" id="ProtNLM"/>
    </source>
</evidence>
<gene>
    <name evidence="2" type="primary">Acey_s0020.g70</name>
    <name evidence="2" type="ORF">Y032_0020g70</name>
</gene>
<feature type="transmembrane region" description="Helical" evidence="1">
    <location>
        <begin position="122"/>
        <end position="143"/>
    </location>
</feature>
<keyword evidence="3" id="KW-1185">Reference proteome</keyword>
<keyword evidence="1" id="KW-0472">Membrane</keyword>
<feature type="transmembrane region" description="Helical" evidence="1">
    <location>
        <begin position="187"/>
        <end position="210"/>
    </location>
</feature>
<keyword evidence="1" id="KW-1133">Transmembrane helix</keyword>
<name>A0A016V0N1_9BILA</name>
<comment type="caution">
    <text evidence="2">The sequence shown here is derived from an EMBL/GenBank/DDBJ whole genome shotgun (WGS) entry which is preliminary data.</text>
</comment>